<proteinExistence type="predicted"/>
<feature type="region of interest" description="Disordered" evidence="1">
    <location>
        <begin position="633"/>
        <end position="670"/>
    </location>
</feature>
<evidence type="ECO:0000256" key="1">
    <source>
        <dbReference type="SAM" id="MobiDB-lite"/>
    </source>
</evidence>
<sequence length="670" mass="76001">MSLTAEQVLEKTQQNGTFDKMRKEVFDSFVASERGKAFEKTINGLLQTISEDPEMRWSKDKAKFLEKQLLEHFGRNRDMERIERDARNFWLVPERRDRLKTCISQAIDELRDSSALNEHKKQHRQVATRSLELDPPRLPPRGTRGAGRSHNFYRRGDSVAAFLSTTDVLSHTPPYICLLVDITACDAPRGMYTVEDLDKTGADLQHTWVVYWDQILAIKRPYEQVYRPGDQVYALFRDDYGTDAAVSTEFFPGRIEQVSQMVLAIRFDTGEICHVYYDEVFAAGRVGFMRQMSEERRKQNTADAMVEVNGRFLPSFTGFWPETAQPALGKHGHKVRYRQPPHILVEHRPRAAVQTWEQNTTRAITPTAREARGIGYHDAVEAQSSDMELDSSGGSPPSPSRSAIDRKPADLQPAATPKVLSESIEPALATRPSSSSIHERAPSRKASHADLQRPADGASAHNQGAAERKPNTDHAPESPSSEDGEIGAGEEEGELQDSSYPPVTPKESARARDMSPSIRRSSLTRSTARHGGRESRWDRRTPPYRDRGKSQGRRPGYSRDRSRSSRPRDRSPSVRRYDSRYRSSRHTDDYRSRINAHSRSRSPIRQMAHEMGPSHLLATPHMAVPFQPFAIQQPPVDSGAWPPPQPPYGRYSPPRRTPPHHGSTHYRDHR</sequence>
<protein>
    <recommendedName>
        <fullName evidence="4">SGF29 C-terminal domain-containing protein</fullName>
    </recommendedName>
</protein>
<evidence type="ECO:0000313" key="2">
    <source>
        <dbReference type="EMBL" id="KAJ2807767.1"/>
    </source>
</evidence>
<comment type="caution">
    <text evidence="2">The sequence shown here is derived from an EMBL/GenBank/DDBJ whole genome shotgun (WGS) entry which is preliminary data.</text>
</comment>
<dbReference type="Proteomes" id="UP001140094">
    <property type="component" value="Unassembled WGS sequence"/>
</dbReference>
<dbReference type="OrthoDB" id="5579731at2759"/>
<feature type="compositionally biased region" description="Basic residues" evidence="1">
    <location>
        <begin position="657"/>
        <end position="670"/>
    </location>
</feature>
<feature type="compositionally biased region" description="Basic and acidic residues" evidence="1">
    <location>
        <begin position="466"/>
        <end position="476"/>
    </location>
</feature>
<reference evidence="2" key="1">
    <citation type="submission" date="2022-07" db="EMBL/GenBank/DDBJ databases">
        <title>Phylogenomic reconstructions and comparative analyses of Kickxellomycotina fungi.</title>
        <authorList>
            <person name="Reynolds N.K."/>
            <person name="Stajich J.E."/>
            <person name="Barry K."/>
            <person name="Grigoriev I.V."/>
            <person name="Crous P."/>
            <person name="Smith M.E."/>
        </authorList>
    </citation>
    <scope>NUCLEOTIDE SEQUENCE</scope>
    <source>
        <strain evidence="2">NRRL 1565</strain>
    </source>
</reference>
<name>A0A9W8HZX2_9FUNG</name>
<keyword evidence="3" id="KW-1185">Reference proteome</keyword>
<evidence type="ECO:0000313" key="3">
    <source>
        <dbReference type="Proteomes" id="UP001140094"/>
    </source>
</evidence>
<organism evidence="2 3">
    <name type="scientific">Coemansia guatemalensis</name>
    <dbReference type="NCBI Taxonomy" id="2761395"/>
    <lineage>
        <taxon>Eukaryota</taxon>
        <taxon>Fungi</taxon>
        <taxon>Fungi incertae sedis</taxon>
        <taxon>Zoopagomycota</taxon>
        <taxon>Kickxellomycotina</taxon>
        <taxon>Kickxellomycetes</taxon>
        <taxon>Kickxellales</taxon>
        <taxon>Kickxellaceae</taxon>
        <taxon>Coemansia</taxon>
    </lineage>
</organism>
<feature type="region of interest" description="Disordered" evidence="1">
    <location>
        <begin position="384"/>
        <end position="609"/>
    </location>
</feature>
<feature type="compositionally biased region" description="Acidic residues" evidence="1">
    <location>
        <begin position="480"/>
        <end position="495"/>
    </location>
</feature>
<feature type="compositionally biased region" description="Basic and acidic residues" evidence="1">
    <location>
        <begin position="557"/>
        <end position="592"/>
    </location>
</feature>
<evidence type="ECO:0008006" key="4">
    <source>
        <dbReference type="Google" id="ProtNLM"/>
    </source>
</evidence>
<dbReference type="EMBL" id="JANBUO010000087">
    <property type="protein sequence ID" value="KAJ2807767.1"/>
    <property type="molecule type" value="Genomic_DNA"/>
</dbReference>
<feature type="compositionally biased region" description="Basic and acidic residues" evidence="1">
    <location>
        <begin position="531"/>
        <end position="549"/>
    </location>
</feature>
<gene>
    <name evidence="2" type="ORF">H4R20_001145</name>
</gene>
<feature type="compositionally biased region" description="Basic and acidic residues" evidence="1">
    <location>
        <begin position="437"/>
        <end position="453"/>
    </location>
</feature>
<accession>A0A9W8HZX2</accession>
<feature type="region of interest" description="Disordered" evidence="1">
    <location>
        <begin position="115"/>
        <end position="150"/>
    </location>
</feature>
<dbReference type="AlphaFoldDB" id="A0A9W8HZX2"/>